<dbReference type="GO" id="GO:0004165">
    <property type="term" value="F:delta(3)-delta(2)-enoyl-CoA isomerase activity"/>
    <property type="evidence" value="ECO:0007669"/>
    <property type="project" value="UniProtKB-EC"/>
</dbReference>
<comment type="catalytic activity">
    <reaction evidence="17">
        <text>(2E)-hexadecenedioyl-CoA + H2O = (3S)-hydroxyhexadecanedioyl-CoA</text>
        <dbReference type="Rhea" id="RHEA:40259"/>
        <dbReference type="ChEBI" id="CHEBI:15377"/>
        <dbReference type="ChEBI" id="CHEBI:77075"/>
        <dbReference type="ChEBI" id="CHEBI:77080"/>
    </reaction>
    <physiologicalReaction direction="left-to-right" evidence="17">
        <dbReference type="Rhea" id="RHEA:40260"/>
    </physiologicalReaction>
</comment>
<dbReference type="EMBL" id="JAWDGP010000276">
    <property type="protein sequence ID" value="KAK3801912.1"/>
    <property type="molecule type" value="Genomic_DNA"/>
</dbReference>
<evidence type="ECO:0000256" key="16">
    <source>
        <dbReference type="ARBA" id="ARBA00036656"/>
    </source>
</evidence>
<evidence type="ECO:0000256" key="20">
    <source>
        <dbReference type="ARBA" id="ARBA00042031"/>
    </source>
</evidence>
<dbReference type="GO" id="GO:0005777">
    <property type="term" value="C:peroxisome"/>
    <property type="evidence" value="ECO:0007669"/>
    <property type="project" value="TreeGrafter"/>
</dbReference>
<comment type="catalytic activity">
    <reaction evidence="7">
        <text>(3E,5Z)-octadienoyl-CoA = (2E,5Z)-octadienoyl-CoA</text>
        <dbReference type="Rhea" id="RHEA:49932"/>
        <dbReference type="ChEBI" id="CHEBI:85108"/>
        <dbReference type="ChEBI" id="CHEBI:131990"/>
    </reaction>
    <physiologicalReaction direction="right-to-left" evidence="7">
        <dbReference type="Rhea" id="RHEA:49934"/>
    </physiologicalReaction>
</comment>
<evidence type="ECO:0000256" key="13">
    <source>
        <dbReference type="ARBA" id="ARBA00036370"/>
    </source>
</evidence>
<comment type="catalytic activity">
    <reaction evidence="6">
        <text>(3S)-hydroxydecanoyl-CoA = (2E)-decenoyl-CoA + H2O</text>
        <dbReference type="Rhea" id="RHEA:31191"/>
        <dbReference type="ChEBI" id="CHEBI:15377"/>
        <dbReference type="ChEBI" id="CHEBI:61406"/>
        <dbReference type="ChEBI" id="CHEBI:62616"/>
    </reaction>
    <physiologicalReaction direction="right-to-left" evidence="6">
        <dbReference type="Rhea" id="RHEA:31193"/>
    </physiologicalReaction>
</comment>
<evidence type="ECO:0000256" key="23">
    <source>
        <dbReference type="RuleBase" id="RU003707"/>
    </source>
</evidence>
<dbReference type="PANTHER" id="PTHR23309:SF49">
    <property type="entry name" value="PEROXISOMAL BIFUNCTIONAL ENZYME"/>
    <property type="match status" value="1"/>
</dbReference>
<protein>
    <recommendedName>
        <fullName evidence="19">Peroxisomal bifunctional enzyme</fullName>
    </recommendedName>
    <alternativeName>
        <fullName evidence="20">Multifunctional enzyme 1</fullName>
    </alternativeName>
</protein>
<comment type="catalytic activity">
    <reaction evidence="15">
        <text>(3E,5Z)-tetradecadienoyl-CoA = (2E,5Z)-tetradecadienoyl-CoA</text>
        <dbReference type="Rhea" id="RHEA:47464"/>
        <dbReference type="ChEBI" id="CHEBI:71586"/>
        <dbReference type="ChEBI" id="CHEBI:87701"/>
    </reaction>
    <physiologicalReaction direction="right-to-left" evidence="15">
        <dbReference type="Rhea" id="RHEA:47466"/>
    </physiologicalReaction>
</comment>
<evidence type="ECO:0000256" key="7">
    <source>
        <dbReference type="ARBA" id="ARBA00035863"/>
    </source>
</evidence>
<evidence type="ECO:0000256" key="1">
    <source>
        <dbReference type="ARBA" id="ARBA00005005"/>
    </source>
</evidence>
<evidence type="ECO:0000256" key="15">
    <source>
        <dbReference type="ARBA" id="ARBA00036570"/>
    </source>
</evidence>
<dbReference type="Gene3D" id="3.40.50.720">
    <property type="entry name" value="NAD(P)-binding Rossmann-like Domain"/>
    <property type="match status" value="1"/>
</dbReference>
<dbReference type="Proteomes" id="UP001283361">
    <property type="component" value="Unassembled WGS sequence"/>
</dbReference>
<evidence type="ECO:0000256" key="2">
    <source>
        <dbReference type="ARBA" id="ARBA00023002"/>
    </source>
</evidence>
<evidence type="ECO:0000256" key="6">
    <source>
        <dbReference type="ARBA" id="ARBA00035760"/>
    </source>
</evidence>
<comment type="catalytic activity">
    <reaction evidence="14">
        <text>(2S,3S)-3-hydroxy-2-methylbutanoyl-CoA = (2E)-2-methylbut-2-enoyl-CoA + H2O</text>
        <dbReference type="Rhea" id="RHEA:31119"/>
        <dbReference type="ChEBI" id="CHEBI:15377"/>
        <dbReference type="ChEBI" id="CHEBI:57312"/>
        <dbReference type="ChEBI" id="CHEBI:57337"/>
    </reaction>
    <physiologicalReaction direction="right-to-left" evidence="14">
        <dbReference type="Rhea" id="RHEA:31121"/>
    </physiologicalReaction>
</comment>
<dbReference type="GO" id="GO:0006635">
    <property type="term" value="P:fatty acid beta-oxidation"/>
    <property type="evidence" value="ECO:0007669"/>
    <property type="project" value="TreeGrafter"/>
</dbReference>
<dbReference type="Pfam" id="PF00378">
    <property type="entry name" value="ECH_1"/>
    <property type="match status" value="1"/>
</dbReference>
<comment type="catalytic activity">
    <reaction evidence="9">
        <text>a (3E)-enoyl-CoA = a 4-saturated (2E)-enoyl-CoA</text>
        <dbReference type="Rhea" id="RHEA:45228"/>
        <dbReference type="ChEBI" id="CHEBI:58521"/>
        <dbReference type="ChEBI" id="CHEBI:85097"/>
        <dbReference type="EC" id="5.3.3.8"/>
    </reaction>
    <physiologicalReaction direction="left-to-right" evidence="9">
        <dbReference type="Rhea" id="RHEA:45229"/>
    </physiologicalReaction>
</comment>
<dbReference type="SUPFAM" id="SSF52096">
    <property type="entry name" value="ClpP/crotonase"/>
    <property type="match status" value="1"/>
</dbReference>
<evidence type="ECO:0000256" key="18">
    <source>
        <dbReference type="ARBA" id="ARBA00038365"/>
    </source>
</evidence>
<dbReference type="SUPFAM" id="SSF51735">
    <property type="entry name" value="NAD(P)-binding Rossmann-fold domains"/>
    <property type="match status" value="1"/>
</dbReference>
<reference evidence="25" key="1">
    <citation type="journal article" date="2023" name="G3 (Bethesda)">
        <title>A reference genome for the long-term kleptoplast-retaining sea slug Elysia crispata morphotype clarki.</title>
        <authorList>
            <person name="Eastman K.E."/>
            <person name="Pendleton A.L."/>
            <person name="Shaikh M.A."/>
            <person name="Suttiyut T."/>
            <person name="Ogas R."/>
            <person name="Tomko P."/>
            <person name="Gavelis G."/>
            <person name="Widhalm J.R."/>
            <person name="Wisecaver J.H."/>
        </authorList>
    </citation>
    <scope>NUCLEOTIDE SEQUENCE</scope>
    <source>
        <strain evidence="25">ECLA1</strain>
    </source>
</reference>
<comment type="catalytic activity">
    <reaction evidence="11">
        <text>(3Z)-hexenoyl-CoA = (2E)-hexenoyl-CoA</text>
        <dbReference type="Rhea" id="RHEA:45748"/>
        <dbReference type="ChEBI" id="CHEBI:62077"/>
        <dbReference type="ChEBI" id="CHEBI:85415"/>
    </reaction>
    <physiologicalReaction direction="left-to-right" evidence="11">
        <dbReference type="Rhea" id="RHEA:45749"/>
    </physiologicalReaction>
</comment>
<comment type="catalytic activity">
    <reaction evidence="16">
        <text>(3E)-decenoyl-CoA = (2E)-decenoyl-CoA</text>
        <dbReference type="Rhea" id="RHEA:45752"/>
        <dbReference type="ChEBI" id="CHEBI:61406"/>
        <dbReference type="ChEBI" id="CHEBI:84793"/>
    </reaction>
    <physiologicalReaction direction="left-to-right" evidence="16">
        <dbReference type="Rhea" id="RHEA:45753"/>
    </physiologicalReaction>
</comment>
<dbReference type="Gene3D" id="3.90.226.10">
    <property type="entry name" value="2-enoyl-CoA Hydratase, Chain A, domain 1"/>
    <property type="match status" value="1"/>
</dbReference>
<keyword evidence="5" id="KW-0511">Multifunctional enzyme</keyword>
<comment type="pathway">
    <text evidence="1">Lipid metabolism; fatty acid beta-oxidation.</text>
</comment>
<dbReference type="GO" id="GO:0003857">
    <property type="term" value="F:(3S)-3-hydroxyacyl-CoA dehydrogenase (NAD+) activity"/>
    <property type="evidence" value="ECO:0007669"/>
    <property type="project" value="UniProtKB-EC"/>
</dbReference>
<evidence type="ECO:0000313" key="26">
    <source>
        <dbReference type="Proteomes" id="UP001283361"/>
    </source>
</evidence>
<evidence type="ECO:0000256" key="14">
    <source>
        <dbReference type="ARBA" id="ARBA00036472"/>
    </source>
</evidence>
<dbReference type="InterPro" id="IPR001753">
    <property type="entry name" value="Enoyl-CoA_hydra/iso"/>
</dbReference>
<evidence type="ECO:0000256" key="22">
    <source>
        <dbReference type="ARBA" id="ARBA00049448"/>
    </source>
</evidence>
<feature type="domain" description="3-hydroxyacyl-CoA dehydrogenase NAD binding" evidence="24">
    <location>
        <begin position="282"/>
        <end position="453"/>
    </location>
</feature>
<organism evidence="25 26">
    <name type="scientific">Elysia crispata</name>
    <name type="common">lettuce slug</name>
    <dbReference type="NCBI Taxonomy" id="231223"/>
    <lineage>
        <taxon>Eukaryota</taxon>
        <taxon>Metazoa</taxon>
        <taxon>Spiralia</taxon>
        <taxon>Lophotrochozoa</taxon>
        <taxon>Mollusca</taxon>
        <taxon>Gastropoda</taxon>
        <taxon>Heterobranchia</taxon>
        <taxon>Euthyneura</taxon>
        <taxon>Panpulmonata</taxon>
        <taxon>Sacoglossa</taxon>
        <taxon>Placobranchoidea</taxon>
        <taxon>Plakobranchidae</taxon>
        <taxon>Elysia</taxon>
    </lineage>
</organism>
<proteinExistence type="inferred from homology"/>
<sequence>MLKVLHHHVREGLFEGIKRANADEQVRAIVIIGEGKTFPCGADIREFHTHASVKEPVLTAVGHTIENSGKPVISAIHGTALGGGLEIALCCHYRIASENARIGFPEVLIGLLPGAEGTVRLPRLSGLAFAMDMIAFGKQVNAKDAFRHGILDKLCNGNILEEAKQFATKVIGQPLDSRRLSRLDVKDAANVDLLFEVALAQVKRKSRGQIAPIYCLKSVRNSVRMSFDKAVEEEQRLIMELMTGYQSTALQYSFFADRSAPKWRLPCGASVHNTKPSRIETAGVIGAGTMGSGIAVCLIRAGVPVILVEKNKKMLEKAMKTISGILDGSVKLNRMTSEQKEQCLAILKGTSTLDKLSNVDMVIEAVYENLELKREIFAQLDKVCKPSTLLCSNTSTLDIDKIASATNRPDKVAGTHFFAPAFIMKLMENVYGTKTSPATVATVMEFGRRLGKELEATKEEIKNIRLHLTVTFCTIDL</sequence>
<comment type="catalytic activity">
    <reaction evidence="21">
        <text>a (3S)-3-hydroxyacyl-CoA + NAD(+) = a 3-oxoacyl-CoA + NADH + H(+)</text>
        <dbReference type="Rhea" id="RHEA:22432"/>
        <dbReference type="ChEBI" id="CHEBI:15378"/>
        <dbReference type="ChEBI" id="CHEBI:57318"/>
        <dbReference type="ChEBI" id="CHEBI:57540"/>
        <dbReference type="ChEBI" id="CHEBI:57945"/>
        <dbReference type="ChEBI" id="CHEBI:90726"/>
        <dbReference type="EC" id="1.1.1.35"/>
    </reaction>
    <physiologicalReaction direction="left-to-right" evidence="21">
        <dbReference type="Rhea" id="RHEA:22433"/>
    </physiologicalReaction>
</comment>
<comment type="similarity">
    <text evidence="23">Belongs to the enoyl-CoA hydratase/isomerase family.</text>
</comment>
<evidence type="ECO:0000256" key="11">
    <source>
        <dbReference type="ARBA" id="ARBA00036336"/>
    </source>
</evidence>
<comment type="catalytic activity">
    <reaction evidence="13">
        <text>(3S)-hydroxyhexanoyl-CoA = (2E)-hexenoyl-CoA + H2O</text>
        <dbReference type="Rhea" id="RHEA:30547"/>
        <dbReference type="ChEBI" id="CHEBI:15377"/>
        <dbReference type="ChEBI" id="CHEBI:62075"/>
        <dbReference type="ChEBI" id="CHEBI:62077"/>
    </reaction>
    <physiologicalReaction direction="right-to-left" evidence="13">
        <dbReference type="Rhea" id="RHEA:30549"/>
    </physiologicalReaction>
</comment>
<dbReference type="InterPro" id="IPR018376">
    <property type="entry name" value="Enoyl-CoA_hyd/isom_CS"/>
</dbReference>
<dbReference type="Pfam" id="PF02737">
    <property type="entry name" value="3HCDH_N"/>
    <property type="match status" value="1"/>
</dbReference>
<comment type="catalytic activity">
    <reaction evidence="10">
        <text>a (3Z)-enoyl-CoA = a 4-saturated (2E)-enoyl-CoA</text>
        <dbReference type="Rhea" id="RHEA:45900"/>
        <dbReference type="ChEBI" id="CHEBI:85097"/>
        <dbReference type="ChEBI" id="CHEBI:85489"/>
        <dbReference type="EC" id="5.3.3.8"/>
    </reaction>
    <physiologicalReaction direction="left-to-right" evidence="10">
        <dbReference type="Rhea" id="RHEA:45901"/>
    </physiologicalReaction>
</comment>
<dbReference type="GO" id="GO:0004300">
    <property type="term" value="F:enoyl-CoA hydratase activity"/>
    <property type="evidence" value="ECO:0007669"/>
    <property type="project" value="UniProtKB-EC"/>
</dbReference>
<dbReference type="CDD" id="cd06558">
    <property type="entry name" value="crotonase-like"/>
    <property type="match status" value="1"/>
</dbReference>
<evidence type="ECO:0000256" key="19">
    <source>
        <dbReference type="ARBA" id="ARBA00039632"/>
    </source>
</evidence>
<evidence type="ECO:0000259" key="24">
    <source>
        <dbReference type="Pfam" id="PF02737"/>
    </source>
</evidence>
<dbReference type="InterPro" id="IPR006176">
    <property type="entry name" value="3-OHacyl-CoA_DH_NAD-bd"/>
</dbReference>
<keyword evidence="26" id="KW-1185">Reference proteome</keyword>
<evidence type="ECO:0000256" key="21">
    <source>
        <dbReference type="ARBA" id="ARBA00048911"/>
    </source>
</evidence>
<dbReference type="AlphaFoldDB" id="A0AAE1BB18"/>
<name>A0AAE1BB18_9GAST</name>
<evidence type="ECO:0000256" key="12">
    <source>
        <dbReference type="ARBA" id="ARBA00036353"/>
    </source>
</evidence>
<comment type="catalytic activity">
    <reaction evidence="22">
        <text>(3S)-hydroxyhexadecanedioyl-CoA + NAD(+) = 3-oxohexadecanedioyl-CoA + NADH + H(+)</text>
        <dbReference type="Rhea" id="RHEA:40267"/>
        <dbReference type="ChEBI" id="CHEBI:15378"/>
        <dbReference type="ChEBI" id="CHEBI:57540"/>
        <dbReference type="ChEBI" id="CHEBI:57945"/>
        <dbReference type="ChEBI" id="CHEBI:77080"/>
        <dbReference type="ChEBI" id="CHEBI:77081"/>
    </reaction>
    <physiologicalReaction direction="left-to-right" evidence="22">
        <dbReference type="Rhea" id="RHEA:40268"/>
    </physiologicalReaction>
</comment>
<dbReference type="GO" id="GO:0070403">
    <property type="term" value="F:NAD+ binding"/>
    <property type="evidence" value="ECO:0007669"/>
    <property type="project" value="InterPro"/>
</dbReference>
<evidence type="ECO:0000256" key="4">
    <source>
        <dbReference type="ARBA" id="ARBA00023239"/>
    </source>
</evidence>
<evidence type="ECO:0000256" key="5">
    <source>
        <dbReference type="ARBA" id="ARBA00023268"/>
    </source>
</evidence>
<comment type="similarity">
    <text evidence="18">In the C-terminal section; belongs to the 3-hydroxyacyl-CoA dehydrogenase family.</text>
</comment>
<evidence type="ECO:0000256" key="9">
    <source>
        <dbReference type="ARBA" id="ARBA00035949"/>
    </source>
</evidence>
<dbReference type="InterPro" id="IPR029045">
    <property type="entry name" value="ClpP/crotonase-like_dom_sf"/>
</dbReference>
<keyword evidence="4" id="KW-0456">Lyase</keyword>
<comment type="catalytic activity">
    <reaction evidence="8">
        <text>a 4-saturated-(3S)-3-hydroxyacyl-CoA = a (3E)-enoyl-CoA + H2O</text>
        <dbReference type="Rhea" id="RHEA:20724"/>
        <dbReference type="ChEBI" id="CHEBI:15377"/>
        <dbReference type="ChEBI" id="CHEBI:58521"/>
        <dbReference type="ChEBI" id="CHEBI:137480"/>
        <dbReference type="EC" id="4.2.1.17"/>
    </reaction>
    <physiologicalReaction direction="left-to-right" evidence="8">
        <dbReference type="Rhea" id="RHEA:20725"/>
    </physiologicalReaction>
</comment>
<accession>A0AAE1BB18</accession>
<evidence type="ECO:0000256" key="17">
    <source>
        <dbReference type="ARBA" id="ARBA00036989"/>
    </source>
</evidence>
<dbReference type="InterPro" id="IPR036291">
    <property type="entry name" value="NAD(P)-bd_dom_sf"/>
</dbReference>
<dbReference type="FunFam" id="3.40.50.720:FF:000009">
    <property type="entry name" value="Fatty oxidation complex, alpha subunit"/>
    <property type="match status" value="1"/>
</dbReference>
<dbReference type="PANTHER" id="PTHR23309">
    <property type="entry name" value="3-HYDROXYACYL-COA DEHYROGENASE"/>
    <property type="match status" value="1"/>
</dbReference>
<evidence type="ECO:0000313" key="25">
    <source>
        <dbReference type="EMBL" id="KAK3801912.1"/>
    </source>
</evidence>
<evidence type="ECO:0000256" key="8">
    <source>
        <dbReference type="ARBA" id="ARBA00035909"/>
    </source>
</evidence>
<keyword evidence="2" id="KW-0560">Oxidoreductase</keyword>
<evidence type="ECO:0000256" key="3">
    <source>
        <dbReference type="ARBA" id="ARBA00023235"/>
    </source>
</evidence>
<evidence type="ECO:0000256" key="10">
    <source>
        <dbReference type="ARBA" id="ARBA00035959"/>
    </source>
</evidence>
<keyword evidence="3" id="KW-0413">Isomerase</keyword>
<dbReference type="PROSITE" id="PS00166">
    <property type="entry name" value="ENOYL_COA_HYDRATASE"/>
    <property type="match status" value="1"/>
</dbReference>
<gene>
    <name evidence="25" type="ORF">RRG08_028380</name>
</gene>
<comment type="catalytic activity">
    <reaction evidence="12">
        <text>(3E)-hexenoyl-CoA = (2E)-hexenoyl-CoA</text>
        <dbReference type="Rhea" id="RHEA:45736"/>
        <dbReference type="ChEBI" id="CHEBI:62077"/>
        <dbReference type="ChEBI" id="CHEBI:84790"/>
    </reaction>
    <physiologicalReaction direction="left-to-right" evidence="12">
        <dbReference type="Rhea" id="RHEA:45737"/>
    </physiologicalReaction>
</comment>
<comment type="caution">
    <text evidence="25">The sequence shown here is derived from an EMBL/GenBank/DDBJ whole genome shotgun (WGS) entry which is preliminary data.</text>
</comment>